<accession>A0AAU9J6S9</accession>
<dbReference type="SUPFAM" id="SSF46458">
    <property type="entry name" value="Globin-like"/>
    <property type="match status" value="1"/>
</dbReference>
<dbReference type="AlphaFoldDB" id="A0AAU9J6S9"/>
<proteinExistence type="predicted"/>
<keyword evidence="2" id="KW-1185">Reference proteome</keyword>
<dbReference type="InterPro" id="IPR009050">
    <property type="entry name" value="Globin-like_sf"/>
</dbReference>
<evidence type="ECO:0000313" key="2">
    <source>
        <dbReference type="Proteomes" id="UP001162131"/>
    </source>
</evidence>
<evidence type="ECO:0000313" key="1">
    <source>
        <dbReference type="EMBL" id="CAG9319262.1"/>
    </source>
</evidence>
<name>A0AAU9J6S9_9CILI</name>
<dbReference type="EMBL" id="CAJZBQ010000022">
    <property type="protein sequence ID" value="CAG9319262.1"/>
    <property type="molecule type" value="Genomic_DNA"/>
</dbReference>
<gene>
    <name evidence="1" type="ORF">BSTOLATCC_MIC23470</name>
</gene>
<protein>
    <submittedName>
        <fullName evidence="1">Uncharacterized protein</fullName>
    </submittedName>
</protein>
<reference evidence="1" key="1">
    <citation type="submission" date="2021-09" db="EMBL/GenBank/DDBJ databases">
        <authorList>
            <consortium name="AG Swart"/>
            <person name="Singh M."/>
            <person name="Singh A."/>
            <person name="Seah K."/>
            <person name="Emmerich C."/>
        </authorList>
    </citation>
    <scope>NUCLEOTIDE SEQUENCE</scope>
    <source>
        <strain evidence="1">ATCC30299</strain>
    </source>
</reference>
<dbReference type="InterPro" id="IPR012292">
    <property type="entry name" value="Globin/Proto"/>
</dbReference>
<dbReference type="GO" id="GO:0020037">
    <property type="term" value="F:heme binding"/>
    <property type="evidence" value="ECO:0007669"/>
    <property type="project" value="InterPro"/>
</dbReference>
<dbReference type="Proteomes" id="UP001162131">
    <property type="component" value="Unassembled WGS sequence"/>
</dbReference>
<comment type="caution">
    <text evidence="1">The sequence shown here is derived from an EMBL/GenBank/DDBJ whole genome shotgun (WGS) entry which is preliminary data.</text>
</comment>
<dbReference type="GO" id="GO:0019825">
    <property type="term" value="F:oxygen binding"/>
    <property type="evidence" value="ECO:0007669"/>
    <property type="project" value="InterPro"/>
</dbReference>
<sequence>MEPVVSIHRAKERIEKFENEDQISLCSESTSSVSPIKSLFRDSVQASKSSSFANSLPKLFNGSQLDFYSLLTVYSNISGLNILIPESMIRDGKTQLNHMLWTKKNGQVCSKPCLDSEFFALSQNKIDENIPIFCCKVFQKETEFIYSAETAEKIWRFSHNEATMMQNFICPHSNPASITRVLWKFGRKNKYFSIISRLKQSLVKRSKKRNTQTLSQSPDKSNSFYLSNFRYTDMMLKTTKSLNNPYRIKAVQKPIKKSSLSFSTKITGNLMGTRSETFIQSEKSVKTYFVNTNTSEDFFVIENKPKIQEIDDMVDQIVSFLNHYFCKEEKLKGLILDFIQSKDRKWVFLSCKEYTTSNSSPIEYCNPRIRQSKTVTPSRIRSYSENSQEIMKEDSNESIDRPLESMRCITPSIEVNLPFKIKCNPKQNRTMMIASDKDLLERCTKVNQKIDYLVNLKPVKQLKSVDFKEESIKAYQMRYNLNAYATFDQTAKASNYHESLQTLCPVFNQKSGRNPKNALVVNKVNDHAKRHLAETSDSLDEMKIQCDLMKVKKKELIQRYGGDEFWNKFIISLYKKLIGNSSLSKYFMCTSMNMIIQGMFKVFNGNTTLEFRRSVRSVHQNLKIPEKDFDCYANTFYSTLKEFEIEEEDRQIIMTQIRSMKCLICK</sequence>
<dbReference type="Gene3D" id="1.10.490.10">
    <property type="entry name" value="Globins"/>
    <property type="match status" value="1"/>
</dbReference>
<organism evidence="1 2">
    <name type="scientific">Blepharisma stoltei</name>
    <dbReference type="NCBI Taxonomy" id="1481888"/>
    <lineage>
        <taxon>Eukaryota</taxon>
        <taxon>Sar</taxon>
        <taxon>Alveolata</taxon>
        <taxon>Ciliophora</taxon>
        <taxon>Postciliodesmatophora</taxon>
        <taxon>Heterotrichea</taxon>
        <taxon>Heterotrichida</taxon>
        <taxon>Blepharismidae</taxon>
        <taxon>Blepharisma</taxon>
    </lineage>
</organism>